<name>A0A2P2MD60_RHIMU</name>
<reference evidence="1" key="1">
    <citation type="submission" date="2018-02" db="EMBL/GenBank/DDBJ databases">
        <title>Rhizophora mucronata_Transcriptome.</title>
        <authorList>
            <person name="Meera S.P."/>
            <person name="Sreeshan A."/>
            <person name="Augustine A."/>
        </authorList>
    </citation>
    <scope>NUCLEOTIDE SEQUENCE</scope>
    <source>
        <tissue evidence="1">Leaf</tissue>
    </source>
</reference>
<accession>A0A2P2MD60</accession>
<sequence length="13" mass="1732">MVPQKRDKFKLWR</sequence>
<proteinExistence type="predicted"/>
<dbReference type="EMBL" id="GGEC01047610">
    <property type="protein sequence ID" value="MBX28094.1"/>
    <property type="molecule type" value="Transcribed_RNA"/>
</dbReference>
<evidence type="ECO:0000313" key="1">
    <source>
        <dbReference type="EMBL" id="MBX28094.1"/>
    </source>
</evidence>
<protein>
    <submittedName>
        <fullName evidence="1">Sucrose synthase</fullName>
    </submittedName>
</protein>
<organism evidence="1">
    <name type="scientific">Rhizophora mucronata</name>
    <name type="common">Asiatic mangrove</name>
    <dbReference type="NCBI Taxonomy" id="61149"/>
    <lineage>
        <taxon>Eukaryota</taxon>
        <taxon>Viridiplantae</taxon>
        <taxon>Streptophyta</taxon>
        <taxon>Embryophyta</taxon>
        <taxon>Tracheophyta</taxon>
        <taxon>Spermatophyta</taxon>
        <taxon>Magnoliopsida</taxon>
        <taxon>eudicotyledons</taxon>
        <taxon>Gunneridae</taxon>
        <taxon>Pentapetalae</taxon>
        <taxon>rosids</taxon>
        <taxon>fabids</taxon>
        <taxon>Malpighiales</taxon>
        <taxon>Rhizophoraceae</taxon>
        <taxon>Rhizophora</taxon>
    </lineage>
</organism>